<dbReference type="InterPro" id="IPR006119">
    <property type="entry name" value="Resolv_N"/>
</dbReference>
<keyword evidence="3" id="KW-0238">DNA-binding</keyword>
<dbReference type="GO" id="GO:0003677">
    <property type="term" value="F:DNA binding"/>
    <property type="evidence" value="ECO:0007669"/>
    <property type="project" value="UniProtKB-KW"/>
</dbReference>
<gene>
    <name evidence="8" type="ORF">EDL96_12750</name>
</gene>
<dbReference type="InterPro" id="IPR036162">
    <property type="entry name" value="Resolvase-like_N_sf"/>
</dbReference>
<dbReference type="PROSITE" id="PS51736">
    <property type="entry name" value="RECOMBINASES_3"/>
    <property type="match status" value="1"/>
</dbReference>
<dbReference type="PROSITE" id="PS00397">
    <property type="entry name" value="RECOMBINASES_1"/>
    <property type="match status" value="1"/>
</dbReference>
<dbReference type="Gene3D" id="3.40.50.1390">
    <property type="entry name" value="Resolvase, N-terminal catalytic domain"/>
    <property type="match status" value="1"/>
</dbReference>
<reference evidence="8 9" key="1">
    <citation type="submission" date="2018-10" db="EMBL/GenBank/DDBJ databases">
        <title>Kocuria sp. M5W7-7, whole genome shotgun sequence.</title>
        <authorList>
            <person name="Tuo L."/>
        </authorList>
    </citation>
    <scope>NUCLEOTIDE SEQUENCE [LARGE SCALE GENOMIC DNA]</scope>
    <source>
        <strain evidence="8 9">M5W7-7</strain>
    </source>
</reference>
<evidence type="ECO:0000256" key="6">
    <source>
        <dbReference type="PROSITE-ProRule" id="PRU10137"/>
    </source>
</evidence>
<evidence type="ECO:0000313" key="9">
    <source>
        <dbReference type="Proteomes" id="UP000270616"/>
    </source>
</evidence>
<dbReference type="SMART" id="SM00857">
    <property type="entry name" value="Resolvase"/>
    <property type="match status" value="1"/>
</dbReference>
<dbReference type="InterPro" id="IPR006118">
    <property type="entry name" value="Recombinase_CS"/>
</dbReference>
<dbReference type="Proteomes" id="UP000270616">
    <property type="component" value="Unassembled WGS sequence"/>
</dbReference>
<dbReference type="SUPFAM" id="SSF53041">
    <property type="entry name" value="Resolvase-like"/>
    <property type="match status" value="1"/>
</dbReference>
<dbReference type="InterPro" id="IPR050639">
    <property type="entry name" value="SSR_resolvase"/>
</dbReference>
<organism evidence="8 9">
    <name type="scientific">Kocuria soli</name>
    <dbReference type="NCBI Taxonomy" id="2485125"/>
    <lineage>
        <taxon>Bacteria</taxon>
        <taxon>Bacillati</taxon>
        <taxon>Actinomycetota</taxon>
        <taxon>Actinomycetes</taxon>
        <taxon>Micrococcales</taxon>
        <taxon>Micrococcaceae</taxon>
        <taxon>Kocuria</taxon>
    </lineage>
</organism>
<dbReference type="InterPro" id="IPR009057">
    <property type="entry name" value="Homeodomain-like_sf"/>
</dbReference>
<dbReference type="Pfam" id="PF02796">
    <property type="entry name" value="HTH_7"/>
    <property type="match status" value="1"/>
</dbReference>
<accession>A0A3N3ZM02</accession>
<protein>
    <submittedName>
        <fullName evidence="8">Recombinase family protein</fullName>
    </submittedName>
</protein>
<feature type="active site" description="O-(5'-phospho-DNA)-serine intermediate" evidence="5 6">
    <location>
        <position position="9"/>
    </location>
</feature>
<dbReference type="OrthoDB" id="3621759at2"/>
<evidence type="ECO:0000256" key="3">
    <source>
        <dbReference type="ARBA" id="ARBA00023125"/>
    </source>
</evidence>
<dbReference type="Gene3D" id="1.10.10.60">
    <property type="entry name" value="Homeodomain-like"/>
    <property type="match status" value="1"/>
</dbReference>
<proteinExistence type="inferred from homology"/>
<dbReference type="EMBL" id="RKMF01000020">
    <property type="protein sequence ID" value="ROZ61620.1"/>
    <property type="molecule type" value="Genomic_DNA"/>
</dbReference>
<evidence type="ECO:0000256" key="2">
    <source>
        <dbReference type="ARBA" id="ARBA00022908"/>
    </source>
</evidence>
<keyword evidence="9" id="KW-1185">Reference proteome</keyword>
<feature type="domain" description="Resolvase/invertase-type recombinase catalytic" evidence="7">
    <location>
        <begin position="1"/>
        <end position="136"/>
    </location>
</feature>
<dbReference type="InterPro" id="IPR006120">
    <property type="entry name" value="Resolvase_HTH_dom"/>
</dbReference>
<dbReference type="AlphaFoldDB" id="A0A3N3ZM02"/>
<dbReference type="SUPFAM" id="SSF46689">
    <property type="entry name" value="Homeodomain-like"/>
    <property type="match status" value="1"/>
</dbReference>
<dbReference type="GO" id="GO:0000150">
    <property type="term" value="F:DNA strand exchange activity"/>
    <property type="evidence" value="ECO:0007669"/>
    <property type="project" value="InterPro"/>
</dbReference>
<dbReference type="GO" id="GO:0015074">
    <property type="term" value="P:DNA integration"/>
    <property type="evidence" value="ECO:0007669"/>
    <property type="project" value="UniProtKB-KW"/>
</dbReference>
<dbReference type="CDD" id="cd03768">
    <property type="entry name" value="SR_ResInv"/>
    <property type="match status" value="1"/>
</dbReference>
<evidence type="ECO:0000256" key="1">
    <source>
        <dbReference type="ARBA" id="ARBA00009913"/>
    </source>
</evidence>
<keyword evidence="4" id="KW-0233">DNA recombination</keyword>
<dbReference type="Pfam" id="PF00239">
    <property type="entry name" value="Resolvase"/>
    <property type="match status" value="1"/>
</dbReference>
<evidence type="ECO:0000256" key="4">
    <source>
        <dbReference type="ARBA" id="ARBA00023172"/>
    </source>
</evidence>
<evidence type="ECO:0000256" key="5">
    <source>
        <dbReference type="PIRSR" id="PIRSR606118-50"/>
    </source>
</evidence>
<evidence type="ECO:0000313" key="8">
    <source>
        <dbReference type="EMBL" id="ROZ61620.1"/>
    </source>
</evidence>
<keyword evidence="2" id="KW-0229">DNA integration</keyword>
<evidence type="ECO:0000259" key="7">
    <source>
        <dbReference type="PROSITE" id="PS51736"/>
    </source>
</evidence>
<name>A0A3N3ZM02_9MICC</name>
<dbReference type="CDD" id="cd00569">
    <property type="entry name" value="HTH_Hin_like"/>
    <property type="match status" value="1"/>
</dbReference>
<dbReference type="PANTHER" id="PTHR30461">
    <property type="entry name" value="DNA-INVERTASE FROM LAMBDOID PROPHAGE"/>
    <property type="match status" value="1"/>
</dbReference>
<comment type="caution">
    <text evidence="8">The sequence shown here is derived from an EMBL/GenBank/DDBJ whole genome shotgun (WGS) entry which is preliminary data.</text>
</comment>
<comment type="similarity">
    <text evidence="1">Belongs to the site-specific recombinase resolvase family.</text>
</comment>
<dbReference type="PANTHER" id="PTHR30461:SF2">
    <property type="entry name" value="SERINE RECOMBINASE PINE-RELATED"/>
    <property type="match status" value="1"/>
</dbReference>
<sequence>MRVGYARVSTGRQGESLEAQRTALEVAGCDRVFVDEVSGAKAVRPGLAQALDFMREDDELVVVRLDRLGRSAADTMTTIQDLDAHGVRLRALDFDLDTASPSGRLVVGILVQLAQWERDLLIERTHEGLAHARAQGRVGGRPSKLTAEQVESVRVSREAGMSVQTLAEMHGVSRRTIARAVRERA</sequence>